<evidence type="ECO:0000256" key="17">
    <source>
        <dbReference type="SAM" id="Phobius"/>
    </source>
</evidence>
<keyword evidence="9 17" id="KW-0812">Transmembrane</keyword>
<evidence type="ECO:0000256" key="3">
    <source>
        <dbReference type="ARBA" id="ARBA00004127"/>
    </source>
</evidence>
<evidence type="ECO:0000256" key="5">
    <source>
        <dbReference type="ARBA" id="ARBA00010810"/>
    </source>
</evidence>
<name>A0A977PLE1_9CREN</name>
<keyword evidence="13 17" id="KW-0472">Membrane</keyword>
<keyword evidence="7" id="KW-0328">Glycosyltransferase</keyword>
<gene>
    <name evidence="19" type="ORF">IPA_02855</name>
</gene>
<feature type="transmembrane region" description="Helical" evidence="17">
    <location>
        <begin position="380"/>
        <end position="400"/>
    </location>
</feature>
<dbReference type="GO" id="GO:0016020">
    <property type="term" value="C:membrane"/>
    <property type="evidence" value="ECO:0007669"/>
    <property type="project" value="InterPro"/>
</dbReference>
<comment type="subcellular location">
    <subcellularLocation>
        <location evidence="3">Endomembrane system</location>
        <topology evidence="3">Multi-pass membrane protein</topology>
    </subcellularLocation>
</comment>
<evidence type="ECO:0000313" key="19">
    <source>
        <dbReference type="EMBL" id="UXD22245.1"/>
    </source>
</evidence>
<feature type="transmembrane region" description="Helical" evidence="17">
    <location>
        <begin position="124"/>
        <end position="147"/>
    </location>
</feature>
<evidence type="ECO:0000256" key="4">
    <source>
        <dbReference type="ARBA" id="ARBA00004922"/>
    </source>
</evidence>
<dbReference type="GO" id="GO:0046872">
    <property type="term" value="F:metal ion binding"/>
    <property type="evidence" value="ECO:0007669"/>
    <property type="project" value="UniProtKB-KW"/>
</dbReference>
<feature type="transmembrane region" description="Helical" evidence="17">
    <location>
        <begin position="256"/>
        <end position="277"/>
    </location>
</feature>
<dbReference type="EMBL" id="CP006868">
    <property type="protein sequence ID" value="UXD22245.1"/>
    <property type="molecule type" value="Genomic_DNA"/>
</dbReference>
<comment type="cofactor">
    <cofactor evidence="1">
        <name>Mn(2+)</name>
        <dbReference type="ChEBI" id="CHEBI:29035"/>
    </cofactor>
</comment>
<feature type="transmembrane region" description="Helical" evidence="17">
    <location>
        <begin position="407"/>
        <end position="426"/>
    </location>
</feature>
<feature type="transmembrane region" description="Helical" evidence="17">
    <location>
        <begin position="154"/>
        <end position="172"/>
    </location>
</feature>
<keyword evidence="14" id="KW-0464">Manganese</keyword>
<feature type="transmembrane region" description="Helical" evidence="17">
    <location>
        <begin position="317"/>
        <end position="340"/>
    </location>
</feature>
<evidence type="ECO:0000256" key="12">
    <source>
        <dbReference type="ARBA" id="ARBA00022989"/>
    </source>
</evidence>
<evidence type="ECO:0000256" key="1">
    <source>
        <dbReference type="ARBA" id="ARBA00001936"/>
    </source>
</evidence>
<feature type="domain" description="STT3/PglB/AglB core" evidence="18">
    <location>
        <begin position="522"/>
        <end position="573"/>
    </location>
</feature>
<keyword evidence="12 17" id="KW-1133">Transmembrane helix</keyword>
<keyword evidence="20" id="KW-1185">Reference proteome</keyword>
<dbReference type="GO" id="GO:0004576">
    <property type="term" value="F:oligosaccharyl transferase activity"/>
    <property type="evidence" value="ECO:0007669"/>
    <property type="project" value="InterPro"/>
</dbReference>
<evidence type="ECO:0000256" key="6">
    <source>
        <dbReference type="ARBA" id="ARBA00012602"/>
    </source>
</evidence>
<dbReference type="PANTHER" id="PTHR13872">
    <property type="entry name" value="DOLICHYL-DIPHOSPHOOLIGOSACCHARIDE--PROTEIN GLYCOSYLTRANSFERASE SUBUNIT"/>
    <property type="match status" value="1"/>
</dbReference>
<feature type="transmembrane region" description="Helical" evidence="17">
    <location>
        <begin position="178"/>
        <end position="196"/>
    </location>
</feature>
<comment type="cofactor">
    <cofactor evidence="2">
        <name>Mg(2+)</name>
        <dbReference type="ChEBI" id="CHEBI:18420"/>
    </cofactor>
</comment>
<comment type="catalytic activity">
    <reaction evidence="16">
        <text>an archaeal dolichyl phosphooligosaccharide + [protein]-L-asparagine = an archaeal dolichyl phosphate + a glycoprotein with the oligosaccharide chain attached by N-beta-D-glycosyl linkage to a protein L-asparagine.</text>
        <dbReference type="EC" id="2.4.99.21"/>
    </reaction>
</comment>
<evidence type="ECO:0000256" key="9">
    <source>
        <dbReference type="ARBA" id="ARBA00022692"/>
    </source>
</evidence>
<evidence type="ECO:0000256" key="10">
    <source>
        <dbReference type="ARBA" id="ARBA00022723"/>
    </source>
</evidence>
<evidence type="ECO:0000256" key="14">
    <source>
        <dbReference type="ARBA" id="ARBA00023211"/>
    </source>
</evidence>
<dbReference type="Pfam" id="PF21436">
    <property type="entry name" value="STT3-PglB_core"/>
    <property type="match status" value="1"/>
</dbReference>
<evidence type="ECO:0000256" key="7">
    <source>
        <dbReference type="ARBA" id="ARBA00022676"/>
    </source>
</evidence>
<feature type="transmembrane region" description="Helical" evidence="17">
    <location>
        <begin position="432"/>
        <end position="453"/>
    </location>
</feature>
<evidence type="ECO:0000256" key="2">
    <source>
        <dbReference type="ARBA" id="ARBA00001946"/>
    </source>
</evidence>
<dbReference type="EC" id="2.4.99.21" evidence="6"/>
<comment type="similarity">
    <text evidence="5">Belongs to the STT3 family.</text>
</comment>
<feature type="transmembrane region" description="Helical" evidence="17">
    <location>
        <begin position="208"/>
        <end position="224"/>
    </location>
</feature>
<keyword evidence="8" id="KW-0808">Transferase</keyword>
<dbReference type="PANTHER" id="PTHR13872:SF1">
    <property type="entry name" value="DOLICHYL-DIPHOSPHOOLIGOSACCHARIDE--PROTEIN GLYCOSYLTRANSFERASE SUBUNIT STT3B"/>
    <property type="match status" value="1"/>
</dbReference>
<evidence type="ECO:0000256" key="16">
    <source>
        <dbReference type="ARBA" id="ARBA00034066"/>
    </source>
</evidence>
<evidence type="ECO:0000256" key="11">
    <source>
        <dbReference type="ARBA" id="ARBA00022842"/>
    </source>
</evidence>
<evidence type="ECO:0000256" key="15">
    <source>
        <dbReference type="ARBA" id="ARBA00030679"/>
    </source>
</evidence>
<dbReference type="GO" id="GO:0012505">
    <property type="term" value="C:endomembrane system"/>
    <property type="evidence" value="ECO:0007669"/>
    <property type="project" value="UniProtKB-SubCell"/>
</dbReference>
<proteinExistence type="inferred from homology"/>
<accession>A0A977PLE1</accession>
<evidence type="ECO:0000259" key="18">
    <source>
        <dbReference type="Pfam" id="PF21436"/>
    </source>
</evidence>
<comment type="pathway">
    <text evidence="4">Protein modification; protein glycosylation.</text>
</comment>
<dbReference type="InterPro" id="IPR003674">
    <property type="entry name" value="Oligo_trans_STT3"/>
</dbReference>
<feature type="transmembrane region" description="Helical" evidence="17">
    <location>
        <begin position="21"/>
        <end position="39"/>
    </location>
</feature>
<dbReference type="InterPro" id="IPR048999">
    <property type="entry name" value="STT3-PglB_core"/>
</dbReference>
<dbReference type="KEGG" id="ipc:IPA_02855"/>
<sequence>MKRRGFSAYLSRAEELISEPKVAIPILVAVVLIAFYIRLSPYFMYSHYGIWLQYDDSMFEYWLSKVLYQHGITYWYQLTPQNTRHLWWWPEGRDITRTEFPGLGFTGAMLYPIAKLFGLRMVDWVGIIPAFYGMLTVIVTAILGWVIGGPILSILMAIAVAFQYAFLQRSIASFVEKMSPTTFFSTIYLITFALTIKKYVKSKEPEKYALLMGFIGGIALAMSSAFWGGFLAFIGVVIIGIALFPFIKGDAEISKVMVMFAIGTVIGYLASSWWITTVWKRKLGIATTLLLSALVVESGVQYFVLKRFKDGVKIWGYINIAIIAILLLLAHTTHILHQILSPRYLFMIMPWLRHAASPLERSVAEHQGILQVINPNSFPSVFGVGVLAPLSLLIALMYLLKKEKQEVLLMTMPLIAMALFATYLVLADTSVYLTTLLGFMLAVGGALTVYWLLEDFPRLNAFEKLFAGIVLLIALVLYVSGSIAGINFAVHYPPPSYLSAGTALYTPLYPDTMHFIKNHCKFVLAWWDYGYMIGTVANATTVVDPATLSMWKISKVALALTGTEEDLVKVAKLFKLPANETCVFAYEVFPYVPNTKTILGIPQVGDFAKSVWMLRIRGLNDSQIYGHYIMYLVSGELANGQVASVLVPSPQSIRVVGNAIEVRTLNGRLLLFARILQIVPVVNINKALLYKMIYYGVVSSGYHFQEPGLPVPKHVEFKHLKLLKAFIEKLYIPNTNKAIPNIRAVSVVYLYTG</sequence>
<evidence type="ECO:0000313" key="20">
    <source>
        <dbReference type="Proteomes" id="UP001063698"/>
    </source>
</evidence>
<organism evidence="19 20">
    <name type="scientific">Ignicoccus pacificus DSM 13166</name>
    <dbReference type="NCBI Taxonomy" id="940294"/>
    <lineage>
        <taxon>Archaea</taxon>
        <taxon>Thermoproteota</taxon>
        <taxon>Thermoprotei</taxon>
        <taxon>Desulfurococcales</taxon>
        <taxon>Desulfurococcaceae</taxon>
        <taxon>Ignicoccus</taxon>
    </lineage>
</organism>
<dbReference type="AlphaFoldDB" id="A0A977PLE1"/>
<keyword evidence="10" id="KW-0479">Metal-binding</keyword>
<feature type="transmembrane region" description="Helical" evidence="17">
    <location>
        <begin position="465"/>
        <end position="490"/>
    </location>
</feature>
<dbReference type="Gene3D" id="3.40.50.12610">
    <property type="match status" value="1"/>
</dbReference>
<feature type="transmembrane region" description="Helical" evidence="17">
    <location>
        <begin position="283"/>
        <end position="305"/>
    </location>
</feature>
<keyword evidence="11" id="KW-0460">Magnesium</keyword>
<dbReference type="Proteomes" id="UP001063698">
    <property type="component" value="Chromosome"/>
</dbReference>
<evidence type="ECO:0000256" key="13">
    <source>
        <dbReference type="ARBA" id="ARBA00023136"/>
    </source>
</evidence>
<evidence type="ECO:0000256" key="8">
    <source>
        <dbReference type="ARBA" id="ARBA00022679"/>
    </source>
</evidence>
<protein>
    <recommendedName>
        <fullName evidence="6">dolichyl-phosphooligosaccharide-protein glycotransferase</fullName>
        <ecNumber evidence="6">2.4.99.21</ecNumber>
    </recommendedName>
    <alternativeName>
        <fullName evidence="15">Oligosaccharyl transferase</fullName>
    </alternativeName>
</protein>
<reference evidence="19" key="1">
    <citation type="submission" date="2013-11" db="EMBL/GenBank/DDBJ databases">
        <title>Comparative genomics of Ignicoccus.</title>
        <authorList>
            <person name="Podar M."/>
        </authorList>
    </citation>
    <scope>NUCLEOTIDE SEQUENCE</scope>
    <source>
        <strain evidence="19">DSM 13166</strain>
    </source>
</reference>